<dbReference type="EMBL" id="PKPP01000301">
    <property type="protein sequence ID" value="PWA94613.1"/>
    <property type="molecule type" value="Genomic_DNA"/>
</dbReference>
<dbReference type="STRING" id="35608.A0A2U1Q9G7"/>
<evidence type="ECO:0000313" key="2">
    <source>
        <dbReference type="Proteomes" id="UP000245207"/>
    </source>
</evidence>
<dbReference type="GO" id="GO:0004722">
    <property type="term" value="F:protein serine/threonine phosphatase activity"/>
    <property type="evidence" value="ECO:0007669"/>
    <property type="project" value="InterPro"/>
</dbReference>
<keyword evidence="2" id="KW-1185">Reference proteome</keyword>
<reference evidence="1 2" key="1">
    <citation type="journal article" date="2018" name="Mol. Plant">
        <title>The genome of Artemisia annua provides insight into the evolution of Asteraceae family and artemisinin biosynthesis.</title>
        <authorList>
            <person name="Shen Q."/>
            <person name="Zhang L."/>
            <person name="Liao Z."/>
            <person name="Wang S."/>
            <person name="Yan T."/>
            <person name="Shi P."/>
            <person name="Liu M."/>
            <person name="Fu X."/>
            <person name="Pan Q."/>
            <person name="Wang Y."/>
            <person name="Lv Z."/>
            <person name="Lu X."/>
            <person name="Zhang F."/>
            <person name="Jiang W."/>
            <person name="Ma Y."/>
            <person name="Chen M."/>
            <person name="Hao X."/>
            <person name="Li L."/>
            <person name="Tang Y."/>
            <person name="Lv G."/>
            <person name="Zhou Y."/>
            <person name="Sun X."/>
            <person name="Brodelius P.E."/>
            <person name="Rose J.K.C."/>
            <person name="Tang K."/>
        </authorList>
    </citation>
    <scope>NUCLEOTIDE SEQUENCE [LARGE SCALE GENOMIC DNA]</scope>
    <source>
        <strain evidence="2">cv. Huhao1</strain>
        <tissue evidence="1">Leaf</tissue>
    </source>
</reference>
<dbReference type="SUPFAM" id="SSF56300">
    <property type="entry name" value="Metallo-dependent phosphatases"/>
    <property type="match status" value="1"/>
</dbReference>
<dbReference type="Proteomes" id="UP000245207">
    <property type="component" value="Unassembled WGS sequence"/>
</dbReference>
<protein>
    <submittedName>
        <fullName evidence="1">Serine/threonine-protein phosphatase PP2A-4 catalytic subunit</fullName>
    </submittedName>
</protein>
<accession>A0A2U1Q9G7</accession>
<gene>
    <name evidence="1" type="ORF">CTI12_AA058660</name>
</gene>
<dbReference type="InterPro" id="IPR029052">
    <property type="entry name" value="Metallo-depent_PP-like"/>
</dbReference>
<sequence length="68" mass="7455">MVFAGCITCRGKKKEVPHEVPMCDLLWPDPDDRCGWGISPCGAGYTFGQEILRTHSHLKSTLAGHEGL</sequence>
<organism evidence="1 2">
    <name type="scientific">Artemisia annua</name>
    <name type="common">Sweet wormwood</name>
    <dbReference type="NCBI Taxonomy" id="35608"/>
    <lineage>
        <taxon>Eukaryota</taxon>
        <taxon>Viridiplantae</taxon>
        <taxon>Streptophyta</taxon>
        <taxon>Embryophyta</taxon>
        <taxon>Tracheophyta</taxon>
        <taxon>Spermatophyta</taxon>
        <taxon>Magnoliopsida</taxon>
        <taxon>eudicotyledons</taxon>
        <taxon>Gunneridae</taxon>
        <taxon>Pentapetalae</taxon>
        <taxon>asterids</taxon>
        <taxon>campanulids</taxon>
        <taxon>Asterales</taxon>
        <taxon>Asteraceae</taxon>
        <taxon>Asteroideae</taxon>
        <taxon>Anthemideae</taxon>
        <taxon>Artemisiinae</taxon>
        <taxon>Artemisia</taxon>
    </lineage>
</organism>
<dbReference type="PANTHER" id="PTHR45619">
    <property type="entry name" value="SERINE/THREONINE-PROTEIN PHOSPHATASE PP2A-RELATED"/>
    <property type="match status" value="1"/>
</dbReference>
<dbReference type="Gene3D" id="3.60.21.10">
    <property type="match status" value="1"/>
</dbReference>
<name>A0A2U1Q9G7_ARTAN</name>
<proteinExistence type="predicted"/>
<evidence type="ECO:0000313" key="1">
    <source>
        <dbReference type="EMBL" id="PWA94613.1"/>
    </source>
</evidence>
<comment type="caution">
    <text evidence="1">The sequence shown here is derived from an EMBL/GenBank/DDBJ whole genome shotgun (WGS) entry which is preliminary data.</text>
</comment>
<dbReference type="InterPro" id="IPR047129">
    <property type="entry name" value="PPA2-like"/>
</dbReference>
<dbReference type="AlphaFoldDB" id="A0A2U1Q9G7"/>
<dbReference type="OrthoDB" id="1930084at2759"/>